<dbReference type="Proteomes" id="UP001374584">
    <property type="component" value="Unassembled WGS sequence"/>
</dbReference>
<sequence length="149" mass="15833">MAPLARWVSPKIGGKWVSKDDNQDGSSSGAHVQDEGEKQVDVVAASDDTGVADAYDVGVVGAYDAGPSDGNMGERITSMSPFERCFQIQTEDHKQIRDFSSSNKGRLLNIGYNGDGIDTGCGTYDSRLLDDECGVDEKGNGMIDDDCGT</sequence>
<evidence type="ECO:0000313" key="2">
    <source>
        <dbReference type="EMBL" id="KAK7342490.1"/>
    </source>
</evidence>
<evidence type="ECO:0000256" key="1">
    <source>
        <dbReference type="SAM" id="MobiDB-lite"/>
    </source>
</evidence>
<feature type="region of interest" description="Disordered" evidence="1">
    <location>
        <begin position="1"/>
        <end position="39"/>
    </location>
</feature>
<proteinExistence type="predicted"/>
<keyword evidence="3" id="KW-1185">Reference proteome</keyword>
<dbReference type="EMBL" id="JAYMYR010000009">
    <property type="protein sequence ID" value="KAK7342490.1"/>
    <property type="molecule type" value="Genomic_DNA"/>
</dbReference>
<protein>
    <submittedName>
        <fullName evidence="2">Uncharacterized protein</fullName>
    </submittedName>
</protein>
<organism evidence="2 3">
    <name type="scientific">Phaseolus coccineus</name>
    <name type="common">Scarlet runner bean</name>
    <name type="synonym">Phaseolus multiflorus</name>
    <dbReference type="NCBI Taxonomy" id="3886"/>
    <lineage>
        <taxon>Eukaryota</taxon>
        <taxon>Viridiplantae</taxon>
        <taxon>Streptophyta</taxon>
        <taxon>Embryophyta</taxon>
        <taxon>Tracheophyta</taxon>
        <taxon>Spermatophyta</taxon>
        <taxon>Magnoliopsida</taxon>
        <taxon>eudicotyledons</taxon>
        <taxon>Gunneridae</taxon>
        <taxon>Pentapetalae</taxon>
        <taxon>rosids</taxon>
        <taxon>fabids</taxon>
        <taxon>Fabales</taxon>
        <taxon>Fabaceae</taxon>
        <taxon>Papilionoideae</taxon>
        <taxon>50 kb inversion clade</taxon>
        <taxon>NPAAA clade</taxon>
        <taxon>indigoferoid/millettioid clade</taxon>
        <taxon>Phaseoleae</taxon>
        <taxon>Phaseolus</taxon>
    </lineage>
</organism>
<evidence type="ECO:0000313" key="3">
    <source>
        <dbReference type="Proteomes" id="UP001374584"/>
    </source>
</evidence>
<accession>A0AAN9LU96</accession>
<reference evidence="2 3" key="1">
    <citation type="submission" date="2024-01" db="EMBL/GenBank/DDBJ databases">
        <title>The genomes of 5 underutilized Papilionoideae crops provide insights into root nodulation and disease resistanc.</title>
        <authorList>
            <person name="Jiang F."/>
        </authorList>
    </citation>
    <scope>NUCLEOTIDE SEQUENCE [LARGE SCALE GENOMIC DNA]</scope>
    <source>
        <strain evidence="2">JINMINGXINNONG_FW02</strain>
        <tissue evidence="2">Leaves</tissue>
    </source>
</reference>
<gene>
    <name evidence="2" type="ORF">VNO80_25445</name>
</gene>
<comment type="caution">
    <text evidence="2">The sequence shown here is derived from an EMBL/GenBank/DDBJ whole genome shotgun (WGS) entry which is preliminary data.</text>
</comment>
<name>A0AAN9LU96_PHACN</name>
<dbReference type="AlphaFoldDB" id="A0AAN9LU96"/>